<dbReference type="RefSeq" id="WP_058516062.1">
    <property type="nucleotide sequence ID" value="NZ_CAAAIH010000008.1"/>
</dbReference>
<name>A0A0W0YB48_9GAMM</name>
<dbReference type="Proteomes" id="UP000054703">
    <property type="component" value="Unassembled WGS sequence"/>
</dbReference>
<keyword evidence="3" id="KW-1185">Reference proteome</keyword>
<gene>
    <name evidence="2" type="ORF">Lsan_4205</name>
</gene>
<feature type="region of interest" description="Disordered" evidence="1">
    <location>
        <begin position="172"/>
        <end position="220"/>
    </location>
</feature>
<feature type="region of interest" description="Disordered" evidence="1">
    <location>
        <begin position="1"/>
        <end position="27"/>
    </location>
</feature>
<evidence type="ECO:0000313" key="2">
    <source>
        <dbReference type="EMBL" id="KTD53795.1"/>
    </source>
</evidence>
<reference evidence="2 3" key="1">
    <citation type="submission" date="2015-11" db="EMBL/GenBank/DDBJ databases">
        <title>Genomic analysis of 38 Legionella species identifies large and diverse effector repertoires.</title>
        <authorList>
            <person name="Burstein D."/>
            <person name="Amaro F."/>
            <person name="Zusman T."/>
            <person name="Lifshitz Z."/>
            <person name="Cohen O."/>
            <person name="Gilbert J.A."/>
            <person name="Pupko T."/>
            <person name="Shuman H.A."/>
            <person name="Segal G."/>
        </authorList>
    </citation>
    <scope>NUCLEOTIDE SEQUENCE [LARGE SCALE GENOMIC DNA]</scope>
    <source>
        <strain evidence="2 3">SC-63-C7</strain>
    </source>
</reference>
<comment type="caution">
    <text evidence="2">The sequence shown here is derived from an EMBL/GenBank/DDBJ whole genome shotgun (WGS) entry which is preliminary data.</text>
</comment>
<proteinExistence type="predicted"/>
<accession>A0A0W0YB48</accession>
<dbReference type="EMBL" id="LNYU01000091">
    <property type="protein sequence ID" value="KTD53795.1"/>
    <property type="molecule type" value="Genomic_DNA"/>
</dbReference>
<organism evidence="2 3">
    <name type="scientific">Legionella santicrucis</name>
    <dbReference type="NCBI Taxonomy" id="45074"/>
    <lineage>
        <taxon>Bacteria</taxon>
        <taxon>Pseudomonadati</taxon>
        <taxon>Pseudomonadota</taxon>
        <taxon>Gammaproteobacteria</taxon>
        <taxon>Legionellales</taxon>
        <taxon>Legionellaceae</taxon>
        <taxon>Legionella</taxon>
    </lineage>
</organism>
<evidence type="ECO:0000313" key="3">
    <source>
        <dbReference type="Proteomes" id="UP000054703"/>
    </source>
</evidence>
<dbReference type="AlphaFoldDB" id="A0A0W0YB48"/>
<protein>
    <submittedName>
        <fullName evidence="2">Uncharacterized protein</fullName>
    </submittedName>
</protein>
<sequence>MGQGKIKAGRRATRMKEQQSIPEPKNESFGSWLLKKTQIDEKSLFNLATSAISAGFNYAANQTINALSDEKTLFNLTTSAVSAGFTYAVNQTINTLSTESIVQHFDNISNMQQVHDIFEGESNYSKQQENIANIGTMIGAQLFLIGKQIYENYPSIKDSFITNKVEKSEIPPLKIQTSNASPSQETDLKARLNKEKTEPADPPEIADELSEQIDSTPRAN</sequence>
<evidence type="ECO:0000256" key="1">
    <source>
        <dbReference type="SAM" id="MobiDB-lite"/>
    </source>
</evidence>
<dbReference type="PATRIC" id="fig|45074.5.peg.4520"/>
<feature type="compositionally biased region" description="Basic and acidic residues" evidence="1">
    <location>
        <begin position="186"/>
        <end position="199"/>
    </location>
</feature>
<feature type="compositionally biased region" description="Polar residues" evidence="1">
    <location>
        <begin position="175"/>
        <end position="185"/>
    </location>
</feature>